<name>A0A8S9YSZ9_9TREM</name>
<organism evidence="1 2">
    <name type="scientific">Paragonimus skrjabini miyazakii</name>
    <dbReference type="NCBI Taxonomy" id="59628"/>
    <lineage>
        <taxon>Eukaryota</taxon>
        <taxon>Metazoa</taxon>
        <taxon>Spiralia</taxon>
        <taxon>Lophotrochozoa</taxon>
        <taxon>Platyhelminthes</taxon>
        <taxon>Trematoda</taxon>
        <taxon>Digenea</taxon>
        <taxon>Plagiorchiida</taxon>
        <taxon>Troglotremata</taxon>
        <taxon>Troglotrematidae</taxon>
        <taxon>Paragonimus</taxon>
    </lineage>
</organism>
<evidence type="ECO:0000313" key="2">
    <source>
        <dbReference type="Proteomes" id="UP000822476"/>
    </source>
</evidence>
<sequence>MDDVLIPKLVETSVFPMQTWGEHDTLRLNQGVKITILATVMKSPSFTIFFRNEMSHSERNCIATGTF</sequence>
<comment type="caution">
    <text evidence="1">The sequence shown here is derived from an EMBL/GenBank/DDBJ whole genome shotgun (WGS) entry which is preliminary data.</text>
</comment>
<dbReference type="AlphaFoldDB" id="A0A8S9YSZ9"/>
<gene>
    <name evidence="1" type="ORF">EG68_06592</name>
</gene>
<proteinExistence type="predicted"/>
<evidence type="ECO:0000313" key="1">
    <source>
        <dbReference type="EMBL" id="KAF7256516.1"/>
    </source>
</evidence>
<accession>A0A8S9YSZ9</accession>
<dbReference type="EMBL" id="JTDE01003054">
    <property type="protein sequence ID" value="KAF7256516.1"/>
    <property type="molecule type" value="Genomic_DNA"/>
</dbReference>
<protein>
    <submittedName>
        <fullName evidence="1">Uncharacterized protein</fullName>
    </submittedName>
</protein>
<keyword evidence="2" id="KW-1185">Reference proteome</keyword>
<dbReference type="Proteomes" id="UP000822476">
    <property type="component" value="Unassembled WGS sequence"/>
</dbReference>
<reference evidence="1" key="1">
    <citation type="submission" date="2019-07" db="EMBL/GenBank/DDBJ databases">
        <title>Annotation for the trematode Paragonimus miyazaki's.</title>
        <authorList>
            <person name="Choi Y.-J."/>
        </authorList>
    </citation>
    <scope>NUCLEOTIDE SEQUENCE</scope>
    <source>
        <strain evidence="1">Japan</strain>
    </source>
</reference>